<dbReference type="InterPro" id="IPR038727">
    <property type="entry name" value="NadR/Ttd14_AAA_dom"/>
</dbReference>
<dbReference type="InterPro" id="IPR027417">
    <property type="entry name" value="P-loop_NTPase"/>
</dbReference>
<evidence type="ECO:0000259" key="1">
    <source>
        <dbReference type="Pfam" id="PF13521"/>
    </source>
</evidence>
<dbReference type="STRING" id="333140.AWW68_00950"/>
<dbReference type="Pfam" id="PF13521">
    <property type="entry name" value="AAA_28"/>
    <property type="match status" value="1"/>
</dbReference>
<organism evidence="2 3">
    <name type="scientific">Roseivirga spongicola</name>
    <dbReference type="NCBI Taxonomy" id="333140"/>
    <lineage>
        <taxon>Bacteria</taxon>
        <taxon>Pseudomonadati</taxon>
        <taxon>Bacteroidota</taxon>
        <taxon>Cytophagia</taxon>
        <taxon>Cytophagales</taxon>
        <taxon>Roseivirgaceae</taxon>
        <taxon>Roseivirga</taxon>
    </lineage>
</organism>
<sequence>MITVGIVGPESTGKTTLAKGLAEHFNTLWVPEYAREFLSDLDRPYEKKDLVAIAKGQLESERHYRKKAKDILFLDTDLFVIKIWSEFKYGECDPWILQQLGMNKASVYLLTHFDMPYEPDPLRENPSQRPELFDLYEKALKEAGVLYAVIQGNKHKRMDTAIQKINSII</sequence>
<evidence type="ECO:0000313" key="3">
    <source>
        <dbReference type="Proteomes" id="UP000075606"/>
    </source>
</evidence>
<comment type="caution">
    <text evidence="2">The sequence shown here is derived from an EMBL/GenBank/DDBJ whole genome shotgun (WGS) entry which is preliminary data.</text>
</comment>
<evidence type="ECO:0000313" key="2">
    <source>
        <dbReference type="EMBL" id="KYG77367.1"/>
    </source>
</evidence>
<dbReference type="SUPFAM" id="SSF52540">
    <property type="entry name" value="P-loop containing nucleoside triphosphate hydrolases"/>
    <property type="match status" value="1"/>
</dbReference>
<protein>
    <recommendedName>
        <fullName evidence="1">NadR/Ttd14 AAA domain-containing protein</fullName>
    </recommendedName>
</protein>
<feature type="domain" description="NadR/Ttd14 AAA" evidence="1">
    <location>
        <begin position="5"/>
        <end position="155"/>
    </location>
</feature>
<dbReference type="InterPro" id="IPR052735">
    <property type="entry name" value="NAD_biosynth-regulator"/>
</dbReference>
<dbReference type="OrthoDB" id="9151999at2"/>
<gene>
    <name evidence="2" type="ORF">AWW68_00950</name>
</gene>
<reference evidence="2 3" key="1">
    <citation type="submission" date="2016-01" db="EMBL/GenBank/DDBJ databases">
        <title>Genome sequencing of Roseivirga spongicola UST030701-084.</title>
        <authorList>
            <person name="Selvaratnam C."/>
            <person name="Thevarajoo S."/>
            <person name="Goh K.M."/>
            <person name="Ee R."/>
            <person name="Chan K.-G."/>
            <person name="Chong C.S."/>
        </authorList>
    </citation>
    <scope>NUCLEOTIDE SEQUENCE [LARGE SCALE GENOMIC DNA]</scope>
    <source>
        <strain evidence="2 3">UST030701-084</strain>
    </source>
</reference>
<proteinExistence type="predicted"/>
<dbReference type="RefSeq" id="WP_068215630.1">
    <property type="nucleotide sequence ID" value="NZ_LRPC01000001.1"/>
</dbReference>
<keyword evidence="3" id="KW-1185">Reference proteome</keyword>
<dbReference type="PANTHER" id="PTHR37512">
    <property type="entry name" value="TRIFUNCTIONAL NAD BIOSYNTHESIS/REGULATOR PROTEIN NADR"/>
    <property type="match status" value="1"/>
</dbReference>
<dbReference type="Gene3D" id="3.40.50.300">
    <property type="entry name" value="P-loop containing nucleotide triphosphate hydrolases"/>
    <property type="match status" value="1"/>
</dbReference>
<dbReference type="EMBL" id="LRPC01000001">
    <property type="protein sequence ID" value="KYG77367.1"/>
    <property type="molecule type" value="Genomic_DNA"/>
</dbReference>
<accession>A0A150XF60</accession>
<name>A0A150XF60_9BACT</name>
<dbReference type="AlphaFoldDB" id="A0A150XF60"/>
<dbReference type="PANTHER" id="PTHR37512:SF1">
    <property type="entry name" value="NADR_TTD14 AAA DOMAIN-CONTAINING PROTEIN"/>
    <property type="match status" value="1"/>
</dbReference>
<dbReference type="Proteomes" id="UP000075606">
    <property type="component" value="Unassembled WGS sequence"/>
</dbReference>